<dbReference type="PIRSF" id="PIRSF000858">
    <property type="entry name" value="SCOT-t"/>
    <property type="match status" value="1"/>
</dbReference>
<evidence type="ECO:0000256" key="3">
    <source>
        <dbReference type="PIRNR" id="PIRNR000858"/>
    </source>
</evidence>
<organism evidence="5 6">
    <name type="scientific">Methylobacterium nodulans (strain LMG 21967 / CNCM I-2342 / ORS 2060)</name>
    <dbReference type="NCBI Taxonomy" id="460265"/>
    <lineage>
        <taxon>Bacteria</taxon>
        <taxon>Pseudomonadati</taxon>
        <taxon>Pseudomonadota</taxon>
        <taxon>Alphaproteobacteria</taxon>
        <taxon>Hyphomicrobiales</taxon>
        <taxon>Methylobacteriaceae</taxon>
        <taxon>Methylobacterium</taxon>
    </lineage>
</organism>
<evidence type="ECO:0000313" key="5">
    <source>
        <dbReference type="EMBL" id="ACL55684.1"/>
    </source>
</evidence>
<dbReference type="OrthoDB" id="9805230at2"/>
<dbReference type="Gene3D" id="3.40.1080.10">
    <property type="entry name" value="Glutaconate Coenzyme A-transferase"/>
    <property type="match status" value="2"/>
</dbReference>
<keyword evidence="2 3" id="KW-0808">Transferase</keyword>
<keyword evidence="6" id="KW-1185">Reference proteome</keyword>
<dbReference type="Pfam" id="PF01144">
    <property type="entry name" value="CoA_trans"/>
    <property type="match status" value="1"/>
</dbReference>
<evidence type="ECO:0000256" key="4">
    <source>
        <dbReference type="PIRSR" id="PIRSR000858-1"/>
    </source>
</evidence>
<dbReference type="PROSITE" id="PS51257">
    <property type="entry name" value="PROKAR_LIPOPROTEIN"/>
    <property type="match status" value="1"/>
</dbReference>
<dbReference type="eggNOG" id="COG4670">
    <property type="taxonomic scope" value="Bacteria"/>
</dbReference>
<dbReference type="GO" id="GO:0046952">
    <property type="term" value="P:ketone body catabolic process"/>
    <property type="evidence" value="ECO:0007669"/>
    <property type="project" value="InterPro"/>
</dbReference>
<dbReference type="InterPro" id="IPR004165">
    <property type="entry name" value="CoA_trans_fam_I"/>
</dbReference>
<comment type="catalytic activity">
    <reaction evidence="3">
        <text>an acyl-CoA + acetate = a carboxylate + acetyl-CoA</text>
        <dbReference type="Rhea" id="RHEA:13381"/>
        <dbReference type="ChEBI" id="CHEBI:29067"/>
        <dbReference type="ChEBI" id="CHEBI:30089"/>
        <dbReference type="ChEBI" id="CHEBI:57288"/>
        <dbReference type="ChEBI" id="CHEBI:58342"/>
        <dbReference type="EC" id="2.8.3.8"/>
    </reaction>
</comment>
<dbReference type="EC" id="2.8.3.8" evidence="3"/>
<accession>B8IDW2</accession>
<evidence type="ECO:0000256" key="1">
    <source>
        <dbReference type="ARBA" id="ARBA00007154"/>
    </source>
</evidence>
<dbReference type="KEGG" id="mno:Mnod_0651"/>
<dbReference type="PANTHER" id="PTHR43293:SF1">
    <property type="entry name" value="ACETATE COA-TRANSFERASE YDIF"/>
    <property type="match status" value="1"/>
</dbReference>
<name>B8IDW2_METNO</name>
<comment type="similarity">
    <text evidence="1 3">Belongs to the 3-oxoacid CoA-transferase family.</text>
</comment>
<reference evidence="5 6" key="1">
    <citation type="submission" date="2009-01" db="EMBL/GenBank/DDBJ databases">
        <title>Complete sequence of chromosome of Methylobacterium nodulans ORS 2060.</title>
        <authorList>
            <consortium name="US DOE Joint Genome Institute"/>
            <person name="Lucas S."/>
            <person name="Copeland A."/>
            <person name="Lapidus A."/>
            <person name="Glavina del Rio T."/>
            <person name="Dalin E."/>
            <person name="Tice H."/>
            <person name="Bruce D."/>
            <person name="Goodwin L."/>
            <person name="Pitluck S."/>
            <person name="Sims D."/>
            <person name="Brettin T."/>
            <person name="Detter J.C."/>
            <person name="Han C."/>
            <person name="Larimer F."/>
            <person name="Land M."/>
            <person name="Hauser L."/>
            <person name="Kyrpides N."/>
            <person name="Ivanova N."/>
            <person name="Marx C.J."/>
            <person name="Richardson P."/>
        </authorList>
    </citation>
    <scope>NUCLEOTIDE SEQUENCE [LARGE SCALE GENOMIC DNA]</scope>
    <source>
        <strain evidence="6">LMG 21967 / CNCM I-2342 / ORS 2060</strain>
    </source>
</reference>
<comment type="function">
    <text evidence="3">CoA transferase having broad substrate specificity for short-chain acyl-CoA thioesters with the activity decreasing when the length of the carboxylic acid chain exceeds four carbons.</text>
</comment>
<sequence length="542" mass="57080">MRNKLVSAEQAAALIPDGAVIAIASSSGLSCPDRVLRAIGERFATEGRPRDLTVLSPIAAGDMYGIKGVDHLARKGLISTIIAGSYPSGPSSLPSPAIWEMIGRNEVAAYNVPSGIMYDMARDAAAKRAGVLTKVGLETFVDPRLDGCKMNEAAATRGEIVHLVEFAGDAWLHFPNHYPQVAVIRGTTADEYGNVSMEHEGAVLGGVDLALAARNSGGIVICQVKRTTAVGSLPAQQVHIPSTLVDYVVVDPHQAQATETDYDPAISGELRRPAASFAAEPWSVDKLIARRAAMELTDGSAVNLGFGISALVPQILIEEGQSDAVTWVIEQGAVGGVPLTGFQFGCAANAQALFPSPQQFTYFQGGGFDCSLLSFLEVDAYGNVNVSRLPSRPYLTAGCGGFVDITANARKLVFSGYFTAGGLKVSAGDGVLRIEQEGKISKFVSEVGHVTFSGRSAVSRGQDVTYVTERCVLKLRKAGLTVVEVAPGVDLQRDVLARAGTPLEVAPDLKLMDERLFRPEPFGLALPARSAAGAALTERQAA</sequence>
<dbReference type="InterPro" id="IPR037171">
    <property type="entry name" value="NagB/RpiA_transferase-like"/>
</dbReference>
<protein>
    <recommendedName>
        <fullName evidence="3">Acetate CoA-transferase YdiF</fullName>
        <ecNumber evidence="3">2.8.3.8</ecNumber>
    </recommendedName>
</protein>
<dbReference type="InterPro" id="IPR014388">
    <property type="entry name" value="3-oxoacid_CoA-transferase"/>
</dbReference>
<dbReference type="PANTHER" id="PTHR43293">
    <property type="entry name" value="ACETATE COA-TRANSFERASE YDIF"/>
    <property type="match status" value="1"/>
</dbReference>
<dbReference type="GO" id="GO:0008775">
    <property type="term" value="F:acetate CoA-transferase activity"/>
    <property type="evidence" value="ECO:0007669"/>
    <property type="project" value="UniProtKB-EC"/>
</dbReference>
<dbReference type="EMBL" id="CP001349">
    <property type="protein sequence ID" value="ACL55684.1"/>
    <property type="molecule type" value="Genomic_DNA"/>
</dbReference>
<dbReference type="Proteomes" id="UP000008207">
    <property type="component" value="Chromosome"/>
</dbReference>
<proteinExistence type="inferred from homology"/>
<dbReference type="STRING" id="460265.Mnod_0651"/>
<feature type="active site" description="5-glutamyl coenzyme A thioester intermediate" evidence="4">
    <location>
        <position position="330"/>
    </location>
</feature>
<evidence type="ECO:0000313" key="6">
    <source>
        <dbReference type="Proteomes" id="UP000008207"/>
    </source>
</evidence>
<dbReference type="HOGENOM" id="CLU_026774_4_0_5"/>
<gene>
    <name evidence="5" type="ordered locus">Mnod_0651</name>
</gene>
<evidence type="ECO:0000256" key="2">
    <source>
        <dbReference type="ARBA" id="ARBA00022679"/>
    </source>
</evidence>
<dbReference type="SMART" id="SM00882">
    <property type="entry name" value="CoA_trans"/>
    <property type="match status" value="1"/>
</dbReference>
<dbReference type="RefSeq" id="WP_015927389.1">
    <property type="nucleotide sequence ID" value="NC_011894.1"/>
</dbReference>
<dbReference type="AlphaFoldDB" id="B8IDW2"/>
<dbReference type="SUPFAM" id="SSF100950">
    <property type="entry name" value="NagB/RpiA/CoA transferase-like"/>
    <property type="match status" value="2"/>
</dbReference>